<organism evidence="2 3">
    <name type="scientific">Chaetomium globosum (strain ATCC 6205 / CBS 148.51 / DSM 1962 / NBRC 6347 / NRRL 1970)</name>
    <name type="common">Soil fungus</name>
    <dbReference type="NCBI Taxonomy" id="306901"/>
    <lineage>
        <taxon>Eukaryota</taxon>
        <taxon>Fungi</taxon>
        <taxon>Dikarya</taxon>
        <taxon>Ascomycota</taxon>
        <taxon>Pezizomycotina</taxon>
        <taxon>Sordariomycetes</taxon>
        <taxon>Sordariomycetidae</taxon>
        <taxon>Sordariales</taxon>
        <taxon>Chaetomiaceae</taxon>
        <taxon>Chaetomium</taxon>
    </lineage>
</organism>
<dbReference type="EMBL" id="CH408033">
    <property type="protein sequence ID" value="EAQ87060.1"/>
    <property type="molecule type" value="Genomic_DNA"/>
</dbReference>
<dbReference type="GeneID" id="4394135"/>
<name>Q2GUP1_CHAGB</name>
<evidence type="ECO:0000256" key="1">
    <source>
        <dbReference type="SAM" id="MobiDB-lite"/>
    </source>
</evidence>
<feature type="compositionally biased region" description="Basic and acidic residues" evidence="1">
    <location>
        <begin position="225"/>
        <end position="256"/>
    </location>
</feature>
<reference evidence="3" key="1">
    <citation type="journal article" date="2015" name="Genome Announc.">
        <title>Draft genome sequence of the cellulolytic fungus Chaetomium globosum.</title>
        <authorList>
            <person name="Cuomo C.A."/>
            <person name="Untereiner W.A."/>
            <person name="Ma L.-J."/>
            <person name="Grabherr M."/>
            <person name="Birren B.W."/>
        </authorList>
    </citation>
    <scope>NUCLEOTIDE SEQUENCE [LARGE SCALE GENOMIC DNA]</scope>
    <source>
        <strain evidence="3">ATCC 6205 / CBS 148.51 / DSM 1962 / NBRC 6347 / NRRL 1970</strain>
    </source>
</reference>
<dbReference type="RefSeq" id="XP_001225969.1">
    <property type="nucleotide sequence ID" value="XM_001225968.1"/>
</dbReference>
<protein>
    <submittedName>
        <fullName evidence="2">Uncharacterized protein</fullName>
    </submittedName>
</protein>
<feature type="region of interest" description="Disordered" evidence="1">
    <location>
        <begin position="122"/>
        <end position="146"/>
    </location>
</feature>
<feature type="compositionally biased region" description="Polar residues" evidence="1">
    <location>
        <begin position="130"/>
        <end position="139"/>
    </location>
</feature>
<feature type="compositionally biased region" description="Basic and acidic residues" evidence="1">
    <location>
        <begin position="206"/>
        <end position="217"/>
    </location>
</feature>
<sequence length="278" mass="31121">MADDDGEADNGKQGNHVRDLGPQSVNARCTRFSYATANRLRNLDGNLNEKKQWPMKSIIINQQLASPLSTQFSTAEGCPLYRRFPVNVSIGNEPVENASPQAAADQTANRLAMLAEVASTVADTTEHSIQRPTQPTTPKSLGDIEPSRDCKFNTIAAAVATSAPDHVPMDLEMPRVRFRVSLDSHPAMLAERARYRETRVEAAIEVRQEKGGSRQKEYQSPPVSRPHEEQGSFEHEKDLESETQEERVKERKKDAAAPEQSHGPRRSRRLWVKEAREK</sequence>
<keyword evidence="3" id="KW-1185">Reference proteome</keyword>
<feature type="region of interest" description="Disordered" evidence="1">
    <location>
        <begin position="206"/>
        <end position="278"/>
    </location>
</feature>
<proteinExistence type="predicted"/>
<dbReference type="AlphaFoldDB" id="Q2GUP1"/>
<dbReference type="InParanoid" id="Q2GUP1"/>
<dbReference type="Proteomes" id="UP000001056">
    <property type="component" value="Unassembled WGS sequence"/>
</dbReference>
<feature type="region of interest" description="Disordered" evidence="1">
    <location>
        <begin position="1"/>
        <end position="23"/>
    </location>
</feature>
<dbReference type="HOGENOM" id="CLU_1001164_0_0_1"/>
<dbReference type="VEuPathDB" id="FungiDB:CHGG_08313"/>
<gene>
    <name evidence="2" type="ORF">CHGG_08313</name>
</gene>
<evidence type="ECO:0000313" key="2">
    <source>
        <dbReference type="EMBL" id="EAQ87060.1"/>
    </source>
</evidence>
<accession>Q2GUP1</accession>
<evidence type="ECO:0000313" key="3">
    <source>
        <dbReference type="Proteomes" id="UP000001056"/>
    </source>
</evidence>